<feature type="region of interest" description="Disordered" evidence="1">
    <location>
        <begin position="1"/>
        <end position="67"/>
    </location>
</feature>
<name>F4S9Q2_MELLP</name>
<accession>F4S9Q2</accession>
<sequence>MPSAKKRSKQSSSSKPTTRQSARKKRNQSPDPSTDGEQSDTSRDDSKENSDEDNDKHPDKDEDSNINLKNAVLPTLANYATVGVEWTDTYLDKVLARRKIGSNNRPSQDILLEAQALQDTFERSLKMLSLAGHVSYPTLRAALFLGLSQCATTAYDTYRAYSKKNTQETAMPPRNTRPGFAPRNKAIGNVWTSLDTQQKAIFHPPFFKRLAEAVLQPDSVQSSIPATEDSLNPSDLTSYIPTFRELVNMCKVECHFERGSLGIPQSVQSEKKGRDEVGKVVKQLHALHAQFQIEFHLLVSSFTPKTKLAKALWMEEYTSCDRWAQLVKSEHHLLENFAKESTQCPRDVFKKKASTNAKPATATEQTRLRQELTSRLNQLVGKWYILFFQEKEVTYDTNLTSKKINYLTHPDQMLTFIPKVLNVICYLKITDAMLEKGPAPGNMSLGDVRLWLKEINEQHYTVVLASVPPGSVSNSTT</sequence>
<evidence type="ECO:0000256" key="1">
    <source>
        <dbReference type="SAM" id="MobiDB-lite"/>
    </source>
</evidence>
<feature type="compositionally biased region" description="Basic and acidic residues" evidence="1">
    <location>
        <begin position="40"/>
        <end position="60"/>
    </location>
</feature>
<dbReference type="KEGG" id="mlr:MELLADRAFT_69188"/>
<evidence type="ECO:0000313" key="2">
    <source>
        <dbReference type="EMBL" id="EGF98628.1"/>
    </source>
</evidence>
<dbReference type="HOGENOM" id="CLU_026101_1_0_1"/>
<feature type="compositionally biased region" description="Low complexity" evidence="1">
    <location>
        <begin position="10"/>
        <end position="20"/>
    </location>
</feature>
<dbReference type="VEuPathDB" id="FungiDB:MELLADRAFT_69188"/>
<dbReference type="RefSeq" id="XP_007418095.1">
    <property type="nucleotide sequence ID" value="XM_007418033.1"/>
</dbReference>
<dbReference type="GeneID" id="18931193"/>
<dbReference type="AlphaFoldDB" id="F4S9Q2"/>
<dbReference type="OrthoDB" id="2511531at2759"/>
<dbReference type="Proteomes" id="UP000001072">
    <property type="component" value="Unassembled WGS sequence"/>
</dbReference>
<evidence type="ECO:0000313" key="3">
    <source>
        <dbReference type="Proteomes" id="UP000001072"/>
    </source>
</evidence>
<protein>
    <submittedName>
        <fullName evidence="2">Uncharacterized protein</fullName>
    </submittedName>
</protein>
<reference evidence="3" key="1">
    <citation type="journal article" date="2011" name="Proc. Natl. Acad. Sci. U.S.A.">
        <title>Obligate biotrophy features unraveled by the genomic analysis of rust fungi.</title>
        <authorList>
            <person name="Duplessis S."/>
            <person name="Cuomo C.A."/>
            <person name="Lin Y.-C."/>
            <person name="Aerts A."/>
            <person name="Tisserant E."/>
            <person name="Veneault-Fourrey C."/>
            <person name="Joly D.L."/>
            <person name="Hacquard S."/>
            <person name="Amselem J."/>
            <person name="Cantarel B.L."/>
            <person name="Chiu R."/>
            <person name="Coutinho P.M."/>
            <person name="Feau N."/>
            <person name="Field M."/>
            <person name="Frey P."/>
            <person name="Gelhaye E."/>
            <person name="Goldberg J."/>
            <person name="Grabherr M.G."/>
            <person name="Kodira C.D."/>
            <person name="Kohler A."/>
            <person name="Kuees U."/>
            <person name="Lindquist E.A."/>
            <person name="Lucas S.M."/>
            <person name="Mago R."/>
            <person name="Mauceli E."/>
            <person name="Morin E."/>
            <person name="Murat C."/>
            <person name="Pangilinan J.L."/>
            <person name="Park R."/>
            <person name="Pearson M."/>
            <person name="Quesneville H."/>
            <person name="Rouhier N."/>
            <person name="Sakthikumar S."/>
            <person name="Salamov A.A."/>
            <person name="Schmutz J."/>
            <person name="Selles B."/>
            <person name="Shapiro H."/>
            <person name="Tanguay P."/>
            <person name="Tuskan G.A."/>
            <person name="Henrissat B."/>
            <person name="Van de Peer Y."/>
            <person name="Rouze P."/>
            <person name="Ellis J.G."/>
            <person name="Dodds P.N."/>
            <person name="Schein J.E."/>
            <person name="Zhong S."/>
            <person name="Hamelin R.C."/>
            <person name="Grigoriev I.V."/>
            <person name="Szabo L.J."/>
            <person name="Martin F."/>
        </authorList>
    </citation>
    <scope>NUCLEOTIDE SEQUENCE [LARGE SCALE GENOMIC DNA]</scope>
    <source>
        <strain evidence="3">98AG31 / pathotype 3-4-7</strain>
    </source>
</reference>
<keyword evidence="3" id="KW-1185">Reference proteome</keyword>
<organism evidence="3">
    <name type="scientific">Melampsora larici-populina (strain 98AG31 / pathotype 3-4-7)</name>
    <name type="common">Poplar leaf rust fungus</name>
    <dbReference type="NCBI Taxonomy" id="747676"/>
    <lineage>
        <taxon>Eukaryota</taxon>
        <taxon>Fungi</taxon>
        <taxon>Dikarya</taxon>
        <taxon>Basidiomycota</taxon>
        <taxon>Pucciniomycotina</taxon>
        <taxon>Pucciniomycetes</taxon>
        <taxon>Pucciniales</taxon>
        <taxon>Melampsoraceae</taxon>
        <taxon>Melampsora</taxon>
    </lineage>
</organism>
<dbReference type="EMBL" id="GL883172">
    <property type="protein sequence ID" value="EGF98628.1"/>
    <property type="molecule type" value="Genomic_DNA"/>
</dbReference>
<dbReference type="InParanoid" id="F4S9Q2"/>
<proteinExistence type="predicted"/>
<gene>
    <name evidence="2" type="ORF">MELLADRAFT_69188</name>
</gene>